<dbReference type="EMBL" id="VNHM01000007">
    <property type="protein sequence ID" value="TYO95570.1"/>
    <property type="molecule type" value="Genomic_DNA"/>
</dbReference>
<dbReference type="AlphaFoldDB" id="A0A5S4ZTZ7"/>
<dbReference type="PIRSF" id="PIRSF005965">
    <property type="entry name" value="Chor_mut_AroH"/>
    <property type="match status" value="1"/>
</dbReference>
<evidence type="ECO:0000256" key="2">
    <source>
        <dbReference type="PIRSR" id="PIRSR005965-1"/>
    </source>
</evidence>
<comment type="caution">
    <text evidence="4">The sequence shown here is derived from an EMBL/GenBank/DDBJ whole genome shotgun (WGS) entry which is preliminary data.</text>
</comment>
<reference evidence="4 5" key="1">
    <citation type="submission" date="2019-07" db="EMBL/GenBank/DDBJ databases">
        <title>Genomic Encyclopedia of Type Strains, Phase I: the one thousand microbial genomes (KMG-I) project.</title>
        <authorList>
            <person name="Kyrpides N."/>
        </authorList>
    </citation>
    <scope>NUCLEOTIDE SEQUENCE [LARGE SCALE GENOMIC DNA]</scope>
    <source>
        <strain evidence="4 5">DSM 6562</strain>
    </source>
</reference>
<evidence type="ECO:0000313" key="5">
    <source>
        <dbReference type="Proteomes" id="UP000323166"/>
    </source>
</evidence>
<dbReference type="EC" id="5.4.99.5" evidence="1 3"/>
<protein>
    <recommendedName>
        <fullName evidence="1 3">chorismate mutase</fullName>
        <ecNumber evidence="1 3">5.4.99.5</ecNumber>
    </recommendedName>
</protein>
<feature type="binding site" evidence="2">
    <location>
        <position position="88"/>
    </location>
    <ligand>
        <name>prephenate</name>
        <dbReference type="ChEBI" id="CHEBI:29934"/>
    </ligand>
</feature>
<proteinExistence type="predicted"/>
<dbReference type="InterPro" id="IPR008243">
    <property type="entry name" value="Chorismate_mutase_AroH"/>
</dbReference>
<keyword evidence="2 3" id="KW-0057">Aromatic amino acid biosynthesis</keyword>
<dbReference type="UniPathway" id="UPA00120">
    <property type="reaction ID" value="UER00203"/>
</dbReference>
<comment type="catalytic activity">
    <reaction evidence="3">
        <text>chorismate = prephenate</text>
        <dbReference type="Rhea" id="RHEA:13897"/>
        <dbReference type="ChEBI" id="CHEBI:29748"/>
        <dbReference type="ChEBI" id="CHEBI:29934"/>
        <dbReference type="EC" id="5.4.99.5"/>
    </reaction>
</comment>
<dbReference type="Pfam" id="PF07736">
    <property type="entry name" value="CM_1"/>
    <property type="match status" value="1"/>
</dbReference>
<dbReference type="GO" id="GO:0046417">
    <property type="term" value="P:chorismate metabolic process"/>
    <property type="evidence" value="ECO:0007669"/>
    <property type="project" value="TreeGrafter"/>
</dbReference>
<keyword evidence="3" id="KW-0413">Isomerase</keyword>
<feature type="binding site" evidence="2">
    <location>
        <position position="106"/>
    </location>
    <ligand>
        <name>prephenate</name>
        <dbReference type="ChEBI" id="CHEBI:29934"/>
    </ligand>
</feature>
<gene>
    <name evidence="4" type="ORF">LX24_01532</name>
</gene>
<dbReference type="GO" id="GO:0008652">
    <property type="term" value="P:amino acid biosynthetic process"/>
    <property type="evidence" value="ECO:0007669"/>
    <property type="project" value="UniProtKB-UniRule"/>
</dbReference>
<dbReference type="RefSeq" id="WP_166511546.1">
    <property type="nucleotide sequence ID" value="NZ_VNHM01000007.1"/>
</dbReference>
<accession>A0A5S4ZTZ7</accession>
<evidence type="ECO:0000256" key="1">
    <source>
        <dbReference type="NCBIfam" id="TIGR01796"/>
    </source>
</evidence>
<organism evidence="4 5">
    <name type="scientific">Desulfallas thermosapovorans DSM 6562</name>
    <dbReference type="NCBI Taxonomy" id="1121431"/>
    <lineage>
        <taxon>Bacteria</taxon>
        <taxon>Bacillati</taxon>
        <taxon>Bacillota</taxon>
        <taxon>Clostridia</taxon>
        <taxon>Eubacteriales</taxon>
        <taxon>Desulfallaceae</taxon>
        <taxon>Desulfallas</taxon>
    </lineage>
</organism>
<dbReference type="GO" id="GO:0004106">
    <property type="term" value="F:chorismate mutase activity"/>
    <property type="evidence" value="ECO:0007669"/>
    <property type="project" value="UniProtKB-UniRule"/>
</dbReference>
<dbReference type="PROSITE" id="PS51167">
    <property type="entry name" value="CHORISMATE_MUT_1"/>
    <property type="match status" value="1"/>
</dbReference>
<sequence>MRGIRGAITVDANTEKDIGEAAQKLVGAMLAANNVCTEDIASMLFTVTSDLNAAFPAAAVRKMAGFDRVPMLCSPEIDVPGSLSQCIRVLMLVNTSAGQDDIKHVYLGGAARLRPDLV</sequence>
<evidence type="ECO:0000313" key="4">
    <source>
        <dbReference type="EMBL" id="TYO95570.1"/>
    </source>
</evidence>
<dbReference type="GO" id="GO:0009073">
    <property type="term" value="P:aromatic amino acid family biosynthetic process"/>
    <property type="evidence" value="ECO:0007669"/>
    <property type="project" value="UniProtKB-UniRule"/>
</dbReference>
<dbReference type="SUPFAM" id="SSF55298">
    <property type="entry name" value="YjgF-like"/>
    <property type="match status" value="1"/>
</dbReference>
<evidence type="ECO:0000256" key="3">
    <source>
        <dbReference type="PROSITE-ProRule" id="PRU00514"/>
    </source>
</evidence>
<keyword evidence="2 3" id="KW-0028">Amino-acid biosynthesis</keyword>
<dbReference type="Proteomes" id="UP000323166">
    <property type="component" value="Unassembled WGS sequence"/>
</dbReference>
<keyword evidence="5" id="KW-1185">Reference proteome</keyword>
<dbReference type="Gene3D" id="3.30.1330.40">
    <property type="entry name" value="RutC-like"/>
    <property type="match status" value="1"/>
</dbReference>
<dbReference type="PANTHER" id="PTHR21164:SF0">
    <property type="entry name" value="CHORISMATE MUTASE AROH"/>
    <property type="match status" value="1"/>
</dbReference>
<name>A0A5S4ZTZ7_9FIRM</name>
<dbReference type="InterPro" id="IPR035959">
    <property type="entry name" value="RutC-like_sf"/>
</dbReference>
<feature type="binding site" evidence="2">
    <location>
        <position position="5"/>
    </location>
    <ligand>
        <name>prephenate</name>
        <dbReference type="ChEBI" id="CHEBI:29934"/>
    </ligand>
</feature>
<dbReference type="PANTHER" id="PTHR21164">
    <property type="entry name" value="CHORISMATE MUTASE"/>
    <property type="match status" value="1"/>
</dbReference>
<dbReference type="CDD" id="cd02185">
    <property type="entry name" value="AroH"/>
    <property type="match status" value="1"/>
</dbReference>
<dbReference type="NCBIfam" id="TIGR01796">
    <property type="entry name" value="CM_mono_aroH"/>
    <property type="match status" value="1"/>
</dbReference>